<dbReference type="Proteomes" id="UP000515683">
    <property type="component" value="Segment"/>
</dbReference>
<reference evidence="1" key="1">
    <citation type="submission" date="2019-04" db="EMBL/GenBank/DDBJ databases">
        <title>Genomic and proteomic characterization of cyanophage S-SCSM1 provides new insights into understanding the viral gene diversity and phage-host interactions.</title>
        <authorList>
            <person name="Wang Q."/>
            <person name="Xu Y."/>
            <person name="Jiao N."/>
            <person name="Zhang R."/>
        </authorList>
    </citation>
    <scope>NUCLEOTIDE SEQUENCE [LARGE SCALE GENOMIC DNA]</scope>
</reference>
<dbReference type="EMBL" id="MK867354">
    <property type="protein sequence ID" value="QFG06349.2"/>
    <property type="molecule type" value="Genomic_DNA"/>
</dbReference>
<keyword evidence="2" id="KW-1185">Reference proteome</keyword>
<evidence type="ECO:0000313" key="1">
    <source>
        <dbReference type="EMBL" id="QFG06349.2"/>
    </source>
</evidence>
<sequence length="520" mass="58262">MTHLNDISKVYMEKVAKPDFLDLDKDGNKKEPMKKAAVEAPKERLKTDRDGYRVPKKDADAARERLLAKARAKRAKMSEALDPVGKEDADVDNDGKKNTKSDKYLLNRRKAIGKAMKEAKNVHGEIENPSTDLKGNVKKAVKRIDTNVSGDVNKKDKSMGDYGEFVPTPDGKKVTKIAKEGFSNWRNDLREVMGEDGEEKKQVKEKNVKNTIKINPKISEEVTILESTEMDEVDLDIYIVYDELVQEGYDVYDIEDAIEYALVEVSDRYYDSAVKASKQAAAKKNREELKKKAVGRLRYMKRKAGEAVSSAKKKVGMASAKAQVAAYNKGREVAQTAGDKVRRAKKAVSDAPQKAKSGIKSKIKKAAQKVVDRMSEENNMQMTPQEVALQKRKTMIDLAISQKRRQSLNKVNKEEVELDERTRYAKETGKDYTTGKPSVKGGEEPPSAMKHLQKKFRSSGGMMSSRKKPIPIPGKKKEKGAKPKFKTAPTPVDKIKAKLAKKRAPKKDPYGYGQGRYQGD</sequence>
<gene>
    <name evidence="1" type="ORF">SSCSM1_92</name>
</gene>
<name>A0A6M2ZI21_9CAUD</name>
<organism evidence="1 2">
    <name type="scientific">Synechococcus phage S-SCSM1</name>
    <dbReference type="NCBI Taxonomy" id="2588487"/>
    <lineage>
        <taxon>Viruses</taxon>
        <taxon>Duplodnaviria</taxon>
        <taxon>Heunggongvirae</taxon>
        <taxon>Uroviricota</taxon>
        <taxon>Caudoviricetes</taxon>
        <taxon>Pantevenvirales</taxon>
        <taxon>Kyanoviridae</taxon>
        <taxon>Zhoulongquanvirus</taxon>
        <taxon>Zhoulongquanvirus esscess</taxon>
    </lineage>
</organism>
<evidence type="ECO:0000313" key="2">
    <source>
        <dbReference type="Proteomes" id="UP000515683"/>
    </source>
</evidence>
<accession>A0A6M2ZI21</accession>
<proteinExistence type="predicted"/>
<protein>
    <submittedName>
        <fullName evidence="1">Virion protein</fullName>
    </submittedName>
</protein>